<name>A0A3B3IFV2_ORYLA</name>
<dbReference type="AlphaFoldDB" id="A0A3B3IFV2"/>
<accession>A0A3B3IFV2</accession>
<proteinExistence type="predicted"/>
<feature type="transmembrane region" description="Helical" evidence="1">
    <location>
        <begin position="38"/>
        <end position="57"/>
    </location>
</feature>
<dbReference type="Ensembl" id="ENSORLT00000036193.1">
    <property type="protein sequence ID" value="ENSORLP00000042955.1"/>
    <property type="gene ID" value="ENSORLG00000027803.1"/>
</dbReference>
<keyword evidence="1" id="KW-0472">Membrane</keyword>
<reference evidence="2" key="2">
    <citation type="submission" date="2025-08" db="UniProtKB">
        <authorList>
            <consortium name="Ensembl"/>
        </authorList>
    </citation>
    <scope>IDENTIFICATION</scope>
    <source>
        <strain evidence="2">Hd-rR</strain>
    </source>
</reference>
<evidence type="ECO:0000313" key="3">
    <source>
        <dbReference type="Proteomes" id="UP000001038"/>
    </source>
</evidence>
<organism evidence="2 3">
    <name type="scientific">Oryzias latipes</name>
    <name type="common">Japanese rice fish</name>
    <name type="synonym">Japanese killifish</name>
    <dbReference type="NCBI Taxonomy" id="8090"/>
    <lineage>
        <taxon>Eukaryota</taxon>
        <taxon>Metazoa</taxon>
        <taxon>Chordata</taxon>
        <taxon>Craniata</taxon>
        <taxon>Vertebrata</taxon>
        <taxon>Euteleostomi</taxon>
        <taxon>Actinopterygii</taxon>
        <taxon>Neopterygii</taxon>
        <taxon>Teleostei</taxon>
        <taxon>Neoteleostei</taxon>
        <taxon>Acanthomorphata</taxon>
        <taxon>Ovalentaria</taxon>
        <taxon>Atherinomorphae</taxon>
        <taxon>Beloniformes</taxon>
        <taxon>Adrianichthyidae</taxon>
        <taxon>Oryziinae</taxon>
        <taxon>Oryzias</taxon>
    </lineage>
</organism>
<dbReference type="Proteomes" id="UP000001038">
    <property type="component" value="Chromosome 2"/>
</dbReference>
<reference evidence="2 3" key="1">
    <citation type="journal article" date="2007" name="Nature">
        <title>The medaka draft genome and insights into vertebrate genome evolution.</title>
        <authorList>
            <person name="Kasahara M."/>
            <person name="Naruse K."/>
            <person name="Sasaki S."/>
            <person name="Nakatani Y."/>
            <person name="Qu W."/>
            <person name="Ahsan B."/>
            <person name="Yamada T."/>
            <person name="Nagayasu Y."/>
            <person name="Doi K."/>
            <person name="Kasai Y."/>
            <person name="Jindo T."/>
            <person name="Kobayashi D."/>
            <person name="Shimada A."/>
            <person name="Toyoda A."/>
            <person name="Kuroki Y."/>
            <person name="Fujiyama A."/>
            <person name="Sasaki T."/>
            <person name="Shimizu A."/>
            <person name="Asakawa S."/>
            <person name="Shimizu N."/>
            <person name="Hashimoto S."/>
            <person name="Yang J."/>
            <person name="Lee Y."/>
            <person name="Matsushima K."/>
            <person name="Sugano S."/>
            <person name="Sakaizumi M."/>
            <person name="Narita T."/>
            <person name="Ohishi K."/>
            <person name="Haga S."/>
            <person name="Ohta F."/>
            <person name="Nomoto H."/>
            <person name="Nogata K."/>
            <person name="Morishita T."/>
            <person name="Endo T."/>
            <person name="Shin-I T."/>
            <person name="Takeda H."/>
            <person name="Morishita S."/>
            <person name="Kohara Y."/>
        </authorList>
    </citation>
    <scope>NUCLEOTIDE SEQUENCE [LARGE SCALE GENOMIC DNA]</scope>
    <source>
        <strain evidence="2 3">Hd-rR</strain>
    </source>
</reference>
<dbReference type="GeneTree" id="ENSGT00940000175093"/>
<dbReference type="InParanoid" id="A0A3B3IFV2"/>
<dbReference type="PANTHER" id="PTHR31025">
    <property type="entry name" value="SI:CH211-196P9.1-RELATED"/>
    <property type="match status" value="1"/>
</dbReference>
<keyword evidence="1" id="KW-0812">Transmembrane</keyword>
<sequence>LQKVNFTVNGYLSCENINVHYIKIVVVLEGNTIIDVPSLADGFVILFALIYAFHLAYPKTLVNTFDFIQNVLMGLEDEKLKPKGLSLKNDLLTELYCFWEDFDIV</sequence>
<dbReference type="Bgee" id="ENSORLG00000027803">
    <property type="expression patterns" value="Expressed in ovary and 1 other cell type or tissue"/>
</dbReference>
<keyword evidence="3" id="KW-1185">Reference proteome</keyword>
<evidence type="ECO:0000313" key="2">
    <source>
        <dbReference type="Ensembl" id="ENSORLP00000042955.1"/>
    </source>
</evidence>
<protein>
    <submittedName>
        <fullName evidence="2">Uncharacterized protein</fullName>
    </submittedName>
</protein>
<keyword evidence="1" id="KW-1133">Transmembrane helix</keyword>
<evidence type="ECO:0000256" key="1">
    <source>
        <dbReference type="SAM" id="Phobius"/>
    </source>
</evidence>
<reference evidence="2" key="3">
    <citation type="submission" date="2025-09" db="UniProtKB">
        <authorList>
            <consortium name="Ensembl"/>
        </authorList>
    </citation>
    <scope>IDENTIFICATION</scope>
    <source>
        <strain evidence="2">Hd-rR</strain>
    </source>
</reference>
<dbReference type="PANTHER" id="PTHR31025:SF19">
    <property type="entry name" value="SI:CH73-42K18.1-RELATED"/>
    <property type="match status" value="1"/>
</dbReference>